<dbReference type="InterPro" id="IPR036291">
    <property type="entry name" value="NAD(P)-bd_dom_sf"/>
</dbReference>
<organism evidence="4 5">
    <name type="scientific">Clohesyomyces aquaticus</name>
    <dbReference type="NCBI Taxonomy" id="1231657"/>
    <lineage>
        <taxon>Eukaryota</taxon>
        <taxon>Fungi</taxon>
        <taxon>Dikarya</taxon>
        <taxon>Ascomycota</taxon>
        <taxon>Pezizomycotina</taxon>
        <taxon>Dothideomycetes</taxon>
        <taxon>Pleosporomycetidae</taxon>
        <taxon>Pleosporales</taxon>
        <taxon>Lindgomycetaceae</taxon>
        <taxon>Clohesyomyces</taxon>
    </lineage>
</organism>
<dbReference type="PANTHER" id="PTHR43008:SF4">
    <property type="entry name" value="CHAIN DEHYDROGENASE, PUTATIVE (AFU_ORTHOLOGUE AFUA_4G08710)-RELATED"/>
    <property type="match status" value="1"/>
</dbReference>
<dbReference type="Proteomes" id="UP000193144">
    <property type="component" value="Unassembled WGS sequence"/>
</dbReference>
<dbReference type="OrthoDB" id="1933717at2759"/>
<accession>A0A1Y1Z7Z9</accession>
<dbReference type="GO" id="GO:0016616">
    <property type="term" value="F:oxidoreductase activity, acting on the CH-OH group of donors, NAD or NADP as acceptor"/>
    <property type="evidence" value="ECO:0007669"/>
    <property type="project" value="UniProtKB-ARBA"/>
</dbReference>
<feature type="domain" description="Ketoreductase" evidence="3">
    <location>
        <begin position="43"/>
        <end position="232"/>
    </location>
</feature>
<dbReference type="STRING" id="1231657.A0A1Y1Z7Z9"/>
<dbReference type="EMBL" id="MCFA01000117">
    <property type="protein sequence ID" value="ORY06400.1"/>
    <property type="molecule type" value="Genomic_DNA"/>
</dbReference>
<protein>
    <recommendedName>
        <fullName evidence="3">Ketoreductase domain-containing protein</fullName>
    </recommendedName>
</protein>
<dbReference type="InterPro" id="IPR057326">
    <property type="entry name" value="KR_dom"/>
</dbReference>
<evidence type="ECO:0000256" key="2">
    <source>
        <dbReference type="ARBA" id="ARBA00023002"/>
    </source>
</evidence>
<dbReference type="PANTHER" id="PTHR43008">
    <property type="entry name" value="BENZIL REDUCTASE"/>
    <property type="match status" value="1"/>
</dbReference>
<reference evidence="4 5" key="1">
    <citation type="submission" date="2016-07" db="EMBL/GenBank/DDBJ databases">
        <title>Pervasive Adenine N6-methylation of Active Genes in Fungi.</title>
        <authorList>
            <consortium name="DOE Joint Genome Institute"/>
            <person name="Mondo S.J."/>
            <person name="Dannebaum R.O."/>
            <person name="Kuo R.C."/>
            <person name="Labutti K."/>
            <person name="Haridas S."/>
            <person name="Kuo A."/>
            <person name="Salamov A."/>
            <person name="Ahrendt S.R."/>
            <person name="Lipzen A."/>
            <person name="Sullivan W."/>
            <person name="Andreopoulos W.B."/>
            <person name="Clum A."/>
            <person name="Lindquist E."/>
            <person name="Daum C."/>
            <person name="Ramamoorthy G.K."/>
            <person name="Gryganskyi A."/>
            <person name="Culley D."/>
            <person name="Magnuson J.K."/>
            <person name="James T.Y."/>
            <person name="O'Malley M.A."/>
            <person name="Stajich J.E."/>
            <person name="Spatafora J.W."/>
            <person name="Visel A."/>
            <person name="Grigoriev I.V."/>
        </authorList>
    </citation>
    <scope>NUCLEOTIDE SEQUENCE [LARGE SCALE GENOMIC DNA]</scope>
    <source>
        <strain evidence="4 5">CBS 115471</strain>
    </source>
</reference>
<dbReference type="SMART" id="SM00822">
    <property type="entry name" value="PKS_KR"/>
    <property type="match status" value="1"/>
</dbReference>
<evidence type="ECO:0000256" key="1">
    <source>
        <dbReference type="ARBA" id="ARBA00006484"/>
    </source>
</evidence>
<gene>
    <name evidence="4" type="ORF">BCR34DRAFT_571398</name>
</gene>
<dbReference type="InterPro" id="IPR002347">
    <property type="entry name" value="SDR_fam"/>
</dbReference>
<dbReference type="Gene3D" id="3.40.50.720">
    <property type="entry name" value="NAD(P)-binding Rossmann-like Domain"/>
    <property type="match status" value="1"/>
</dbReference>
<dbReference type="SUPFAM" id="SSF51735">
    <property type="entry name" value="NAD(P)-binding Rossmann-fold domains"/>
    <property type="match status" value="1"/>
</dbReference>
<keyword evidence="5" id="KW-1185">Reference proteome</keyword>
<proteinExistence type="inferred from homology"/>
<dbReference type="PRINTS" id="PR00081">
    <property type="entry name" value="GDHRDH"/>
</dbReference>
<evidence type="ECO:0000313" key="5">
    <source>
        <dbReference type="Proteomes" id="UP000193144"/>
    </source>
</evidence>
<name>A0A1Y1Z7Z9_9PLEO</name>
<dbReference type="Pfam" id="PF00106">
    <property type="entry name" value="adh_short"/>
    <property type="match status" value="1"/>
</dbReference>
<evidence type="ECO:0000259" key="3">
    <source>
        <dbReference type="SMART" id="SM00822"/>
    </source>
</evidence>
<comment type="caution">
    <text evidence="4">The sequence shown here is derived from an EMBL/GenBank/DDBJ whole genome shotgun (WGS) entry which is preliminary data.</text>
</comment>
<sequence>MADQAPDPNMFTLPFQLTKKMRRDVYPAVDPMQPELAAVAKGKVVMIVGAGGGIGFAVAKAWSLTSAKGIVLVGRNVSALESTARDIGAESKVPILIVDGDITSAESVASIFTKAIDKFGTVDTVVKAAGRSELAVAPVGQIEAESWWPNFEILVKGTFNLVSALSKATTAAGPNKTGTFVNVVSAAAAAARPGMSSYGIAQLAATRLGEFVDLDCPHIRSFSLHPGIVAVENNRGGVVEMFTPFAKDKAMLTGGISLWLQKPEADFLRGGFFSVNWDVEEMLAHKEEIVEKRLVKLGFVGAELGPEGHPWGT</sequence>
<dbReference type="AlphaFoldDB" id="A0A1Y1Z7Z9"/>
<dbReference type="GO" id="GO:0050664">
    <property type="term" value="F:oxidoreductase activity, acting on NAD(P)H, oxygen as acceptor"/>
    <property type="evidence" value="ECO:0007669"/>
    <property type="project" value="TreeGrafter"/>
</dbReference>
<evidence type="ECO:0000313" key="4">
    <source>
        <dbReference type="EMBL" id="ORY06400.1"/>
    </source>
</evidence>
<comment type="similarity">
    <text evidence="1">Belongs to the short-chain dehydrogenases/reductases (SDR) family.</text>
</comment>
<keyword evidence="2" id="KW-0560">Oxidoreductase</keyword>